<evidence type="ECO:0000313" key="3">
    <source>
        <dbReference type="Proteomes" id="UP000295361"/>
    </source>
</evidence>
<evidence type="ECO:0000313" key="2">
    <source>
        <dbReference type="EMBL" id="TDP63068.1"/>
    </source>
</evidence>
<dbReference type="AlphaFoldDB" id="A0A4V3CT04"/>
<dbReference type="GO" id="GO:0032297">
    <property type="term" value="P:negative regulation of DNA-templated DNA replication initiation"/>
    <property type="evidence" value="ECO:0007669"/>
    <property type="project" value="InterPro"/>
</dbReference>
<proteinExistence type="predicted"/>
<dbReference type="NCBIfam" id="TIGR03420">
    <property type="entry name" value="DnaA_homol_Hda"/>
    <property type="match status" value="1"/>
</dbReference>
<dbReference type="OrthoDB" id="9784878at2"/>
<dbReference type="GO" id="GO:0005886">
    <property type="term" value="C:plasma membrane"/>
    <property type="evidence" value="ECO:0007669"/>
    <property type="project" value="TreeGrafter"/>
</dbReference>
<protein>
    <submittedName>
        <fullName evidence="2">Regulatory inactivation of DnaA Hda protein</fullName>
    </submittedName>
</protein>
<keyword evidence="3" id="KW-1185">Reference proteome</keyword>
<dbReference type="GO" id="GO:0006270">
    <property type="term" value="P:DNA replication initiation"/>
    <property type="evidence" value="ECO:0007669"/>
    <property type="project" value="TreeGrafter"/>
</dbReference>
<dbReference type="GO" id="GO:0003688">
    <property type="term" value="F:DNA replication origin binding"/>
    <property type="evidence" value="ECO:0007669"/>
    <property type="project" value="TreeGrafter"/>
</dbReference>
<accession>A0A4V3CT04</accession>
<evidence type="ECO:0000259" key="1">
    <source>
        <dbReference type="Pfam" id="PF22688"/>
    </source>
</evidence>
<dbReference type="PANTHER" id="PTHR30050:SF5">
    <property type="entry name" value="DNAA REGULATORY INACTIVATOR HDA"/>
    <property type="match status" value="1"/>
</dbReference>
<organism evidence="2 3">
    <name type="scientific">Roseateles toxinivorans</name>
    <dbReference type="NCBI Taxonomy" id="270368"/>
    <lineage>
        <taxon>Bacteria</taxon>
        <taxon>Pseudomonadati</taxon>
        <taxon>Pseudomonadota</taxon>
        <taxon>Betaproteobacteria</taxon>
        <taxon>Burkholderiales</taxon>
        <taxon>Sphaerotilaceae</taxon>
        <taxon>Roseateles</taxon>
    </lineage>
</organism>
<reference evidence="2 3" key="1">
    <citation type="submission" date="2019-03" db="EMBL/GenBank/DDBJ databases">
        <title>Genomic Encyclopedia of Type Strains, Phase IV (KMG-IV): sequencing the most valuable type-strain genomes for metagenomic binning, comparative biology and taxonomic classification.</title>
        <authorList>
            <person name="Goeker M."/>
        </authorList>
    </citation>
    <scope>NUCLEOTIDE SEQUENCE [LARGE SCALE GENOMIC DNA]</scope>
    <source>
        <strain evidence="2 3">DSM 16998</strain>
    </source>
</reference>
<dbReference type="SUPFAM" id="SSF52540">
    <property type="entry name" value="P-loop containing nucleoside triphosphate hydrolases"/>
    <property type="match status" value="1"/>
</dbReference>
<sequence>MKQIPLSLGPEPTLSFDSFLPGANAAALAHLQGLSAGSPPVFLWGAHGSGKTHVLRALAQRWQQQGGQVGWYDLNTPLPWGVDANQSLLLMDDCDLFDADRQHAAFALFVEAATLGLAVVASGALPPVDLAVREDLRTRLGWGPVFGLQPLSEPEMRAALRREADRRGIFLSDEVMDYLLTRFARDLKHLMQLLDRLDVFAMSHKRGVTVPLLKQMLADADEEAKP</sequence>
<comment type="caution">
    <text evidence="2">The sequence shown here is derived from an EMBL/GenBank/DDBJ whole genome shotgun (WGS) entry which is preliminary data.</text>
</comment>
<dbReference type="EMBL" id="SNXS01000005">
    <property type="protein sequence ID" value="TDP63068.1"/>
    <property type="molecule type" value="Genomic_DNA"/>
</dbReference>
<dbReference type="Gene3D" id="1.10.8.60">
    <property type="match status" value="1"/>
</dbReference>
<name>A0A4V3CT04_9BURK</name>
<dbReference type="InParanoid" id="A0A4V3CT04"/>
<gene>
    <name evidence="2" type="ORF">DES47_10568</name>
</gene>
<dbReference type="Proteomes" id="UP000295361">
    <property type="component" value="Unassembled WGS sequence"/>
</dbReference>
<dbReference type="InterPro" id="IPR017788">
    <property type="entry name" value="Hda"/>
</dbReference>
<feature type="domain" description="Hda lid" evidence="1">
    <location>
        <begin position="155"/>
        <end position="217"/>
    </location>
</feature>
<dbReference type="InterPro" id="IPR055199">
    <property type="entry name" value="Hda_lid"/>
</dbReference>
<dbReference type="FunCoup" id="A0A4V3CT04">
    <property type="interactions" value="104"/>
</dbReference>
<dbReference type="RefSeq" id="WP_133702263.1">
    <property type="nucleotide sequence ID" value="NZ_SNXS01000005.1"/>
</dbReference>
<dbReference type="PANTHER" id="PTHR30050">
    <property type="entry name" value="CHROMOSOMAL REPLICATION INITIATOR PROTEIN DNAA"/>
    <property type="match status" value="1"/>
</dbReference>
<dbReference type="Gene3D" id="3.40.50.300">
    <property type="entry name" value="P-loop containing nucleotide triphosphate hydrolases"/>
    <property type="match status" value="1"/>
</dbReference>
<dbReference type="Pfam" id="PF22688">
    <property type="entry name" value="Hda_lid"/>
    <property type="match status" value="1"/>
</dbReference>
<dbReference type="InterPro" id="IPR027417">
    <property type="entry name" value="P-loop_NTPase"/>
</dbReference>